<dbReference type="Proteomes" id="UP001176961">
    <property type="component" value="Unassembled WGS sequence"/>
</dbReference>
<organism evidence="2 3">
    <name type="scientific">Cylicocyclus nassatus</name>
    <name type="common">Nematode worm</name>
    <dbReference type="NCBI Taxonomy" id="53992"/>
    <lineage>
        <taxon>Eukaryota</taxon>
        <taxon>Metazoa</taxon>
        <taxon>Ecdysozoa</taxon>
        <taxon>Nematoda</taxon>
        <taxon>Chromadorea</taxon>
        <taxon>Rhabditida</taxon>
        <taxon>Rhabditina</taxon>
        <taxon>Rhabditomorpha</taxon>
        <taxon>Strongyloidea</taxon>
        <taxon>Strongylidae</taxon>
        <taxon>Cylicocyclus</taxon>
    </lineage>
</organism>
<protein>
    <submittedName>
        <fullName evidence="2">Uncharacterized protein</fullName>
    </submittedName>
</protein>
<gene>
    <name evidence="2" type="ORF">CYNAS_LOCUS19006</name>
</gene>
<comment type="caution">
    <text evidence="2">The sequence shown here is derived from an EMBL/GenBank/DDBJ whole genome shotgun (WGS) entry which is preliminary data.</text>
</comment>
<evidence type="ECO:0000256" key="1">
    <source>
        <dbReference type="SAM" id="MobiDB-lite"/>
    </source>
</evidence>
<dbReference type="EMBL" id="CATQJL010000316">
    <property type="protein sequence ID" value="CAJ0607023.1"/>
    <property type="molecule type" value="Genomic_DNA"/>
</dbReference>
<evidence type="ECO:0000313" key="2">
    <source>
        <dbReference type="EMBL" id="CAJ0607023.1"/>
    </source>
</evidence>
<accession>A0AA36MEH0</accession>
<sequence length="221" mass="25078">MRTSRLTQQICQASVLSTPADIPTKATATPKATSTWMSSPIRHGINASPTRLRLHRTGRRNHPTGTTSSRRAGGVYLQAPQCSSVGEMEEKLHLRATIEKQASQLLEETVRALEEEVSNRAQSEAGIEAVLERTLQKEYETALEHEGAVEEYEARLKAREDIIVSLRKESEWMVDDLRRARCFLPLKWVSPLENVFRQFQEDEFLLAYLSRSVVEKSTIEI</sequence>
<keyword evidence="3" id="KW-1185">Reference proteome</keyword>
<dbReference type="AlphaFoldDB" id="A0AA36MEH0"/>
<name>A0AA36MEH0_CYLNA</name>
<feature type="compositionally biased region" description="Low complexity" evidence="1">
    <location>
        <begin position="22"/>
        <end position="35"/>
    </location>
</feature>
<feature type="region of interest" description="Disordered" evidence="1">
    <location>
        <begin position="22"/>
        <end position="45"/>
    </location>
</feature>
<proteinExistence type="predicted"/>
<reference evidence="2" key="1">
    <citation type="submission" date="2023-07" db="EMBL/GenBank/DDBJ databases">
        <authorList>
            <consortium name="CYATHOMIX"/>
        </authorList>
    </citation>
    <scope>NUCLEOTIDE SEQUENCE</scope>
    <source>
        <strain evidence="2">N/A</strain>
    </source>
</reference>
<evidence type="ECO:0000313" key="3">
    <source>
        <dbReference type="Proteomes" id="UP001176961"/>
    </source>
</evidence>